<reference evidence="6 7" key="1">
    <citation type="submission" date="2018-09" db="EMBL/GenBank/DDBJ databases">
        <title>Complete genome sequence of Euzebya sp. DY32-46 isolated from seawater of Pacific Ocean.</title>
        <authorList>
            <person name="Xu L."/>
            <person name="Wu Y.-H."/>
            <person name="Xu X.-W."/>
        </authorList>
    </citation>
    <scope>NUCLEOTIDE SEQUENCE [LARGE SCALE GENOMIC DNA]</scope>
    <source>
        <strain evidence="6 7">DY32-46</strain>
    </source>
</reference>
<gene>
    <name evidence="6" type="ORF">DVS28_a1179</name>
</gene>
<comment type="subcellular location">
    <subcellularLocation>
        <location evidence="1">Bacterial flagellum basal body</location>
    </subcellularLocation>
</comment>
<dbReference type="GO" id="GO:0030694">
    <property type="term" value="C:bacterial-type flagellum basal body, rod"/>
    <property type="evidence" value="ECO:0007669"/>
    <property type="project" value="InterPro"/>
</dbReference>
<evidence type="ECO:0000256" key="4">
    <source>
        <dbReference type="ARBA" id="ARBA00023143"/>
    </source>
</evidence>
<dbReference type="GO" id="GO:0071973">
    <property type="term" value="P:bacterial-type flagellum-dependent cell motility"/>
    <property type="evidence" value="ECO:0007669"/>
    <property type="project" value="InterPro"/>
</dbReference>
<evidence type="ECO:0000256" key="3">
    <source>
        <dbReference type="ARBA" id="ARBA00014376"/>
    </source>
</evidence>
<evidence type="ECO:0000313" key="6">
    <source>
        <dbReference type="EMBL" id="AXV05879.1"/>
    </source>
</evidence>
<dbReference type="NCBIfam" id="TIGR01396">
    <property type="entry name" value="FlgB"/>
    <property type="match status" value="1"/>
</dbReference>
<dbReference type="InterPro" id="IPR006300">
    <property type="entry name" value="FlgB"/>
</dbReference>
<dbReference type="KEGG" id="euz:DVS28_a1179"/>
<keyword evidence="6" id="KW-0966">Cell projection</keyword>
<evidence type="ECO:0000313" key="7">
    <source>
        <dbReference type="Proteomes" id="UP000264006"/>
    </source>
</evidence>
<evidence type="ECO:0000256" key="5">
    <source>
        <dbReference type="ARBA" id="ARBA00024934"/>
    </source>
</evidence>
<evidence type="ECO:0000256" key="2">
    <source>
        <dbReference type="ARBA" id="ARBA00009677"/>
    </source>
</evidence>
<sequence length="101" mass="10672">MIADNIANVDTPHYLAGRVSFEDSIQRALEGARTGRVDAAGVGSVAADRTMSDAATRLNGNNVSLDDEVVSQTTNELAYSTVLEAMNGKFRLLRTAISQGA</sequence>
<keyword evidence="6" id="KW-0969">Cilium</keyword>
<dbReference type="PIRSF" id="PIRSF002889">
    <property type="entry name" value="Rod_FlgB"/>
    <property type="match status" value="1"/>
</dbReference>
<dbReference type="EMBL" id="CP031165">
    <property type="protein sequence ID" value="AXV05879.1"/>
    <property type="molecule type" value="Genomic_DNA"/>
</dbReference>
<keyword evidence="6" id="KW-0282">Flagellum</keyword>
<dbReference type="Proteomes" id="UP000264006">
    <property type="component" value="Chromosome"/>
</dbReference>
<name>A0A346XUI2_9ACTN</name>
<evidence type="ECO:0000256" key="1">
    <source>
        <dbReference type="ARBA" id="ARBA00004117"/>
    </source>
</evidence>
<keyword evidence="7" id="KW-1185">Reference proteome</keyword>
<dbReference type="AlphaFoldDB" id="A0A346XUI2"/>
<comment type="function">
    <text evidence="5">Structural component of flagellum, the bacterial motility apparatus. Part of the rod structure of flagellar basal body.</text>
</comment>
<organism evidence="6 7">
    <name type="scientific">Euzebya pacifica</name>
    <dbReference type="NCBI Taxonomy" id="1608957"/>
    <lineage>
        <taxon>Bacteria</taxon>
        <taxon>Bacillati</taxon>
        <taxon>Actinomycetota</taxon>
        <taxon>Nitriliruptoria</taxon>
        <taxon>Euzebyales</taxon>
    </lineage>
</organism>
<proteinExistence type="inferred from homology"/>
<accession>A0A346XUI2</accession>
<comment type="similarity">
    <text evidence="2">Belongs to the flagella basal body rod proteins family.</text>
</comment>
<keyword evidence="4" id="KW-0975">Bacterial flagellum</keyword>
<protein>
    <recommendedName>
        <fullName evidence="3">Flagellar basal body rod protein FlgB</fullName>
    </recommendedName>
</protein>